<proteinExistence type="predicted"/>
<dbReference type="EMBL" id="JAJFAZ020000007">
    <property type="protein sequence ID" value="KAI5320953.1"/>
    <property type="molecule type" value="Genomic_DNA"/>
</dbReference>
<feature type="region of interest" description="Disordered" evidence="1">
    <location>
        <begin position="66"/>
        <end position="89"/>
    </location>
</feature>
<name>A0AAD4VAJ3_PRUDU</name>
<gene>
    <name evidence="2" type="ORF">L3X38_040661</name>
</gene>
<evidence type="ECO:0000313" key="2">
    <source>
        <dbReference type="EMBL" id="KAI5320953.1"/>
    </source>
</evidence>
<evidence type="ECO:0000256" key="1">
    <source>
        <dbReference type="SAM" id="MobiDB-lite"/>
    </source>
</evidence>
<reference evidence="2 3" key="1">
    <citation type="journal article" date="2022" name="G3 (Bethesda)">
        <title>Whole-genome sequence and methylome profiling of the almond [Prunus dulcis (Mill.) D.A. Webb] cultivar 'Nonpareil'.</title>
        <authorList>
            <person name="D'Amico-Willman K.M."/>
            <person name="Ouma W.Z."/>
            <person name="Meulia T."/>
            <person name="Sideli G.M."/>
            <person name="Gradziel T.M."/>
            <person name="Fresnedo-Ramirez J."/>
        </authorList>
    </citation>
    <scope>NUCLEOTIDE SEQUENCE [LARGE SCALE GENOMIC DNA]</scope>
    <source>
        <strain evidence="2">Clone GOH B32 T37-40</strain>
    </source>
</reference>
<sequence length="89" mass="9929">MPEPCGARIAAQIELLSIRPARIATQIEVLSLRPARNAARLTLWFRDLPTSIRVIRTVGARIADQVDQMSPESSKDYRSGRVTIDATRN</sequence>
<evidence type="ECO:0000313" key="3">
    <source>
        <dbReference type="Proteomes" id="UP001054821"/>
    </source>
</evidence>
<protein>
    <submittedName>
        <fullName evidence="2">Uncharacterized protein</fullName>
    </submittedName>
</protein>
<dbReference type="Proteomes" id="UP001054821">
    <property type="component" value="Chromosome 7"/>
</dbReference>
<comment type="caution">
    <text evidence="2">The sequence shown here is derived from an EMBL/GenBank/DDBJ whole genome shotgun (WGS) entry which is preliminary data.</text>
</comment>
<keyword evidence="3" id="KW-1185">Reference proteome</keyword>
<organism evidence="2 3">
    <name type="scientific">Prunus dulcis</name>
    <name type="common">Almond</name>
    <name type="synonym">Amygdalus dulcis</name>
    <dbReference type="NCBI Taxonomy" id="3755"/>
    <lineage>
        <taxon>Eukaryota</taxon>
        <taxon>Viridiplantae</taxon>
        <taxon>Streptophyta</taxon>
        <taxon>Embryophyta</taxon>
        <taxon>Tracheophyta</taxon>
        <taxon>Spermatophyta</taxon>
        <taxon>Magnoliopsida</taxon>
        <taxon>eudicotyledons</taxon>
        <taxon>Gunneridae</taxon>
        <taxon>Pentapetalae</taxon>
        <taxon>rosids</taxon>
        <taxon>fabids</taxon>
        <taxon>Rosales</taxon>
        <taxon>Rosaceae</taxon>
        <taxon>Amygdaloideae</taxon>
        <taxon>Amygdaleae</taxon>
        <taxon>Prunus</taxon>
    </lineage>
</organism>
<accession>A0AAD4VAJ3</accession>
<dbReference type="AlphaFoldDB" id="A0AAD4VAJ3"/>